<comment type="caution">
    <text evidence="1">The sequence shown here is derived from an EMBL/GenBank/DDBJ whole genome shotgun (WGS) entry which is preliminary data.</text>
</comment>
<protein>
    <submittedName>
        <fullName evidence="1">Uncharacterized protein</fullName>
    </submittedName>
</protein>
<dbReference type="EMBL" id="JAUSTF010000001">
    <property type="protein sequence ID" value="MDQ0178669.1"/>
    <property type="molecule type" value="Genomic_DNA"/>
</dbReference>
<dbReference type="RefSeq" id="WP_306961723.1">
    <property type="nucleotide sequence ID" value="NZ_JAUSRG010000006.1"/>
</dbReference>
<sequence>MTVEELNGILPAVKYRVPAKHVRTQETTAVFALPSQFAGYMKLAGVSQGSKLRDADLNEIGQATRLEVIADVTTIQVELSPGCTVPDVQLQASFKINRKKTSAAPYYLLKGIYPETLRAPRK</sequence>
<proteinExistence type="predicted"/>
<gene>
    <name evidence="1" type="ORF">J2S90_002562</name>
    <name evidence="2" type="ORF">J2S93_000076</name>
</gene>
<dbReference type="Proteomes" id="UP001230951">
    <property type="component" value="Unassembled WGS sequence"/>
</dbReference>
<keyword evidence="3" id="KW-1185">Reference proteome</keyword>
<evidence type="ECO:0000313" key="2">
    <source>
        <dbReference type="EMBL" id="MDQ0178669.1"/>
    </source>
</evidence>
<evidence type="ECO:0000313" key="4">
    <source>
        <dbReference type="Proteomes" id="UP001242995"/>
    </source>
</evidence>
<accession>A0AAW8D9J8</accession>
<name>A0AAW8D9J8_9MICC</name>
<reference evidence="1 3" key="1">
    <citation type="submission" date="2023-07" db="EMBL/GenBank/DDBJ databases">
        <title>Sorghum-associated microbial communities from plants grown in Nebraska, USA.</title>
        <authorList>
            <person name="Schachtman D."/>
        </authorList>
    </citation>
    <scope>NUCLEOTIDE SEQUENCE</scope>
    <source>
        <strain evidence="1">DS1006</strain>
        <strain evidence="2 3">DS1016</strain>
    </source>
</reference>
<dbReference type="EMBL" id="JAUSRG010000006">
    <property type="protein sequence ID" value="MDP9905591.1"/>
    <property type="molecule type" value="Genomic_DNA"/>
</dbReference>
<dbReference type="Proteomes" id="UP001242995">
    <property type="component" value="Unassembled WGS sequence"/>
</dbReference>
<evidence type="ECO:0000313" key="3">
    <source>
        <dbReference type="Proteomes" id="UP001230951"/>
    </source>
</evidence>
<organism evidence="1 4">
    <name type="scientific">Arthrobacter bambusae</name>
    <dbReference type="NCBI Taxonomy" id="1338426"/>
    <lineage>
        <taxon>Bacteria</taxon>
        <taxon>Bacillati</taxon>
        <taxon>Actinomycetota</taxon>
        <taxon>Actinomycetes</taxon>
        <taxon>Micrococcales</taxon>
        <taxon>Micrococcaceae</taxon>
        <taxon>Arthrobacter</taxon>
    </lineage>
</organism>
<evidence type="ECO:0000313" key="1">
    <source>
        <dbReference type="EMBL" id="MDP9905591.1"/>
    </source>
</evidence>
<dbReference type="AlphaFoldDB" id="A0AAW8D9J8"/>